<accession>A0AA48WMK2</accession>
<feature type="region of interest" description="Disordered" evidence="1">
    <location>
        <begin position="98"/>
        <end position="122"/>
    </location>
</feature>
<proteinExistence type="predicted"/>
<name>A0AA48WMK2_9BURK</name>
<organism evidence="2 3">
    <name type="scientific">Massilia antarctica</name>
    <dbReference type="NCBI Taxonomy" id="2765360"/>
    <lineage>
        <taxon>Bacteria</taxon>
        <taxon>Pseudomonadati</taxon>
        <taxon>Pseudomonadota</taxon>
        <taxon>Betaproteobacteria</taxon>
        <taxon>Burkholderiales</taxon>
        <taxon>Oxalobacteraceae</taxon>
        <taxon>Telluria group</taxon>
        <taxon>Massilia</taxon>
    </lineage>
</organism>
<keyword evidence="3" id="KW-1185">Reference proteome</keyword>
<dbReference type="EMBL" id="CP065053">
    <property type="protein sequence ID" value="QPI53514.1"/>
    <property type="molecule type" value="Genomic_DNA"/>
</dbReference>
<dbReference type="Proteomes" id="UP000662888">
    <property type="component" value="Chromosome"/>
</dbReference>
<sequence>MPGTLRADVLAVLLASDDMTGLESIFDQRKQSLSTVIRALIRKYGWPIERRDFPTNTADGRAGWASVYCLPQEVIDTALAGAGRDWLDGVRAARAARSRRPLRSPGAAKGRTVAAAEDDDGQ</sequence>
<evidence type="ECO:0000256" key="1">
    <source>
        <dbReference type="SAM" id="MobiDB-lite"/>
    </source>
</evidence>
<reference evidence="2 3" key="1">
    <citation type="submission" date="2020-11" db="EMBL/GenBank/DDBJ databases">
        <authorList>
            <person name="Sun Q."/>
        </authorList>
    </citation>
    <scope>NUCLEOTIDE SEQUENCE [LARGE SCALE GENOMIC DNA]</scope>
    <source>
        <strain evidence="2 3">P8398</strain>
    </source>
</reference>
<evidence type="ECO:0000313" key="2">
    <source>
        <dbReference type="EMBL" id="QPI53514.1"/>
    </source>
</evidence>
<evidence type="ECO:0008006" key="4">
    <source>
        <dbReference type="Google" id="ProtNLM"/>
    </source>
</evidence>
<protein>
    <recommendedName>
        <fullName evidence="4">Helix-turn-helix domain-containing protein</fullName>
    </recommendedName>
</protein>
<evidence type="ECO:0000313" key="3">
    <source>
        <dbReference type="Proteomes" id="UP000662888"/>
    </source>
</evidence>
<gene>
    <name evidence="2" type="ORF">IV454_29840</name>
</gene>